<dbReference type="Proteomes" id="UP000245535">
    <property type="component" value="Unassembled WGS sequence"/>
</dbReference>
<name>A0A315ZCQ3_SEDFL</name>
<feature type="transmembrane region" description="Helical" evidence="1">
    <location>
        <begin position="71"/>
        <end position="91"/>
    </location>
</feature>
<evidence type="ECO:0000256" key="1">
    <source>
        <dbReference type="SAM" id="Phobius"/>
    </source>
</evidence>
<dbReference type="AlphaFoldDB" id="A0A315ZCQ3"/>
<keyword evidence="1" id="KW-0812">Transmembrane</keyword>
<dbReference type="OrthoDB" id="513552at2"/>
<dbReference type="EMBL" id="QGDO01000002">
    <property type="protein sequence ID" value="PWJ43356.1"/>
    <property type="molecule type" value="Genomic_DNA"/>
</dbReference>
<keyword evidence="1" id="KW-0472">Membrane</keyword>
<dbReference type="PANTHER" id="PTHR35519:SF2">
    <property type="entry name" value="PH DOMAIN PROTEIN"/>
    <property type="match status" value="1"/>
</dbReference>
<keyword evidence="3" id="KW-1185">Reference proteome</keyword>
<protein>
    <submittedName>
        <fullName evidence="2">Uncharacterized protein DUF4112</fullName>
    </submittedName>
</protein>
<sequence>MTTKEQKIKSAVKELEKLAKWMDDYHFDVIIGLIPGAGDFASYLISVIYTHKVLKKHGLHKAYFTKMLTNLTVDFIIGLVPAIGDLIDFLYKANRRNVDLLKKEQKEN</sequence>
<organism evidence="2 3">
    <name type="scientific">Sediminitomix flava</name>
    <dbReference type="NCBI Taxonomy" id="379075"/>
    <lineage>
        <taxon>Bacteria</taxon>
        <taxon>Pseudomonadati</taxon>
        <taxon>Bacteroidota</taxon>
        <taxon>Cytophagia</taxon>
        <taxon>Cytophagales</taxon>
        <taxon>Flammeovirgaceae</taxon>
        <taxon>Sediminitomix</taxon>
    </lineage>
</organism>
<proteinExistence type="predicted"/>
<dbReference type="PANTHER" id="PTHR35519">
    <property type="entry name" value="MEMBRANE PROTEINS"/>
    <property type="match status" value="1"/>
</dbReference>
<reference evidence="2 3" key="1">
    <citation type="submission" date="2018-03" db="EMBL/GenBank/DDBJ databases">
        <title>Genomic Encyclopedia of Archaeal and Bacterial Type Strains, Phase II (KMG-II): from individual species to whole genera.</title>
        <authorList>
            <person name="Goeker M."/>
        </authorList>
    </citation>
    <scope>NUCLEOTIDE SEQUENCE [LARGE SCALE GENOMIC DNA]</scope>
    <source>
        <strain evidence="2 3">DSM 28229</strain>
    </source>
</reference>
<dbReference type="Pfam" id="PF13430">
    <property type="entry name" value="DUF4112"/>
    <property type="match status" value="1"/>
</dbReference>
<keyword evidence="1" id="KW-1133">Transmembrane helix</keyword>
<dbReference type="RefSeq" id="WP_109617834.1">
    <property type="nucleotide sequence ID" value="NZ_QGDO01000002.1"/>
</dbReference>
<evidence type="ECO:0000313" key="3">
    <source>
        <dbReference type="Proteomes" id="UP000245535"/>
    </source>
</evidence>
<feature type="transmembrane region" description="Helical" evidence="1">
    <location>
        <begin position="29"/>
        <end position="50"/>
    </location>
</feature>
<comment type="caution">
    <text evidence="2">The sequence shown here is derived from an EMBL/GenBank/DDBJ whole genome shotgun (WGS) entry which is preliminary data.</text>
</comment>
<accession>A0A315ZCQ3</accession>
<gene>
    <name evidence="2" type="ORF">BC781_102913</name>
</gene>
<evidence type="ECO:0000313" key="2">
    <source>
        <dbReference type="EMBL" id="PWJ43356.1"/>
    </source>
</evidence>
<dbReference type="InterPro" id="IPR025187">
    <property type="entry name" value="DUF4112"/>
</dbReference>